<dbReference type="Proteomes" id="UP000003688">
    <property type="component" value="Unassembled WGS sequence"/>
</dbReference>
<comment type="caution">
    <text evidence="1">The sequence shown here is derived from an EMBL/GenBank/DDBJ whole genome shotgun (WGS) entry which is preliminary data.</text>
</comment>
<dbReference type="AlphaFoldDB" id="B9XRL2"/>
<reference evidence="1 2" key="1">
    <citation type="journal article" date="2011" name="J. Bacteriol.">
        <title>Genome sequence of 'Pedosphaera parvula' Ellin514, an aerobic Verrucomicrobial isolate from pasture soil.</title>
        <authorList>
            <person name="Kant R."/>
            <person name="van Passel M.W."/>
            <person name="Sangwan P."/>
            <person name="Palva A."/>
            <person name="Lucas S."/>
            <person name="Copeland A."/>
            <person name="Lapidus A."/>
            <person name="Glavina Del Rio T."/>
            <person name="Dalin E."/>
            <person name="Tice H."/>
            <person name="Bruce D."/>
            <person name="Goodwin L."/>
            <person name="Pitluck S."/>
            <person name="Chertkov O."/>
            <person name="Larimer F.W."/>
            <person name="Land M.L."/>
            <person name="Hauser L."/>
            <person name="Brettin T.S."/>
            <person name="Detter J.C."/>
            <person name="Han S."/>
            <person name="de Vos W.M."/>
            <person name="Janssen P.H."/>
            <person name="Smidt H."/>
        </authorList>
    </citation>
    <scope>NUCLEOTIDE SEQUENCE [LARGE SCALE GENOMIC DNA]</scope>
    <source>
        <strain evidence="1 2">Ellin514</strain>
    </source>
</reference>
<proteinExistence type="predicted"/>
<name>B9XRL2_PEDPL</name>
<evidence type="ECO:0000313" key="2">
    <source>
        <dbReference type="Proteomes" id="UP000003688"/>
    </source>
</evidence>
<sequence length="33" mass="3836">MKAGRKFGENMAVETKKFISNLEQGVFGLRRRH</sequence>
<organism evidence="1 2">
    <name type="scientific">Pedosphaera parvula (strain Ellin514)</name>
    <dbReference type="NCBI Taxonomy" id="320771"/>
    <lineage>
        <taxon>Bacteria</taxon>
        <taxon>Pseudomonadati</taxon>
        <taxon>Verrucomicrobiota</taxon>
        <taxon>Pedosphaerae</taxon>
        <taxon>Pedosphaerales</taxon>
        <taxon>Pedosphaeraceae</taxon>
        <taxon>Pedosphaera</taxon>
    </lineage>
</organism>
<protein>
    <submittedName>
        <fullName evidence="1">Uncharacterized protein</fullName>
    </submittedName>
</protein>
<accession>B9XRL2</accession>
<dbReference type="EMBL" id="ABOX02000065">
    <property type="protein sequence ID" value="EEF57531.1"/>
    <property type="molecule type" value="Genomic_DNA"/>
</dbReference>
<dbReference type="STRING" id="320771.Cflav_PD0540"/>
<gene>
    <name evidence="1" type="ORF">Cflav_PD0540</name>
</gene>
<keyword evidence="2" id="KW-1185">Reference proteome</keyword>
<evidence type="ECO:0000313" key="1">
    <source>
        <dbReference type="EMBL" id="EEF57531.1"/>
    </source>
</evidence>